<dbReference type="EMBL" id="LGTO01000007">
    <property type="protein sequence ID" value="KNE19685.1"/>
    <property type="molecule type" value="Genomic_DNA"/>
</dbReference>
<organism evidence="1 2">
    <name type="scientific">Virgibacillus pantothenticus</name>
    <dbReference type="NCBI Taxonomy" id="1473"/>
    <lineage>
        <taxon>Bacteria</taxon>
        <taxon>Bacillati</taxon>
        <taxon>Bacillota</taxon>
        <taxon>Bacilli</taxon>
        <taxon>Bacillales</taxon>
        <taxon>Bacillaceae</taxon>
        <taxon>Virgibacillus</taxon>
    </lineage>
</organism>
<reference evidence="2" key="1">
    <citation type="submission" date="2015-07" db="EMBL/GenBank/DDBJ databases">
        <title>Fjat-10053 dsm26.</title>
        <authorList>
            <person name="Liu B."/>
            <person name="Wang J."/>
            <person name="Zhu Y."/>
            <person name="Liu G."/>
            <person name="Chen Q."/>
            <person name="Chen Z."/>
            <person name="Lan J."/>
            <person name="Che J."/>
            <person name="Ge C."/>
            <person name="Shi H."/>
            <person name="Pan Z."/>
            <person name="Liu X."/>
        </authorList>
    </citation>
    <scope>NUCLEOTIDE SEQUENCE [LARGE SCALE GENOMIC DNA]</scope>
    <source>
        <strain evidence="2">DSM 26</strain>
    </source>
</reference>
<proteinExistence type="predicted"/>
<comment type="caution">
    <text evidence="1">The sequence shown here is derived from an EMBL/GenBank/DDBJ whole genome shotgun (WGS) entry which is preliminary data.</text>
</comment>
<dbReference type="RefSeq" id="WP_050352232.1">
    <property type="nucleotide sequence ID" value="NZ_CP073011.1"/>
</dbReference>
<keyword evidence="2" id="KW-1185">Reference proteome</keyword>
<sequence>MKGSDEFHLEISQERFDDIMQGDPAIRQQRAKYLKEDMEEIFILPDDNAHLEVKELYEQIKAVADGLDDKALATRRNWF</sequence>
<dbReference type="PATRIC" id="fig|1473.5.peg.1568"/>
<dbReference type="OrthoDB" id="9969593at2"/>
<dbReference type="GeneID" id="66871272"/>
<protein>
    <submittedName>
        <fullName evidence="1">Uncharacterized protein</fullName>
    </submittedName>
</protein>
<gene>
    <name evidence="1" type="ORF">AFK71_14645</name>
</gene>
<evidence type="ECO:0000313" key="1">
    <source>
        <dbReference type="EMBL" id="KNE19685.1"/>
    </source>
</evidence>
<evidence type="ECO:0000313" key="2">
    <source>
        <dbReference type="Proteomes" id="UP000036780"/>
    </source>
</evidence>
<dbReference type="AlphaFoldDB" id="A0A0L0QM38"/>
<dbReference type="Proteomes" id="UP000036780">
    <property type="component" value="Unassembled WGS sequence"/>
</dbReference>
<name>A0A0L0QM38_VIRPA</name>
<accession>A0A0L0QM38</accession>